<dbReference type="Pfam" id="PF07332">
    <property type="entry name" value="Phage_holin_3_6"/>
    <property type="match status" value="1"/>
</dbReference>
<organism evidence="2 3">
    <name type="scientific">Pasteurella bettyae CCUG 2042</name>
    <dbReference type="NCBI Taxonomy" id="1095749"/>
    <lineage>
        <taxon>Bacteria</taxon>
        <taxon>Pseudomonadati</taxon>
        <taxon>Pseudomonadota</taxon>
        <taxon>Gammaproteobacteria</taxon>
        <taxon>Pasteurellales</taxon>
        <taxon>Pasteurellaceae</taxon>
        <taxon>Pasteurella</taxon>
    </lineage>
</organism>
<accession>I3DB94</accession>
<keyword evidence="1" id="KW-0472">Membrane</keyword>
<dbReference type="InterPro" id="IPR009937">
    <property type="entry name" value="Phage_holin_3_6"/>
</dbReference>
<evidence type="ECO:0000256" key="1">
    <source>
        <dbReference type="SAM" id="Phobius"/>
    </source>
</evidence>
<feature type="transmembrane region" description="Helical" evidence="1">
    <location>
        <begin position="75"/>
        <end position="97"/>
    </location>
</feature>
<proteinExistence type="predicted"/>
<keyword evidence="1" id="KW-1133">Transmembrane helix</keyword>
<sequence length="134" mass="15264">MHMLQNLKSGIKNSAFTLLELAQVRLEMARIELNEQKNQLILTLALVLLSSIFLLISFISLLFGLNTILSEEQKVWVFFLISGMGILFVFILGGIVISSLKKQRHFMEATLQEVKLDIEAMKKATQLKQDNIKE</sequence>
<dbReference type="EMBL" id="AJSX01000033">
    <property type="protein sequence ID" value="EIJ68987.1"/>
    <property type="molecule type" value="Genomic_DNA"/>
</dbReference>
<feature type="transmembrane region" description="Helical" evidence="1">
    <location>
        <begin position="40"/>
        <end position="63"/>
    </location>
</feature>
<keyword evidence="1" id="KW-0812">Transmembrane</keyword>
<evidence type="ECO:0000313" key="3">
    <source>
        <dbReference type="Proteomes" id="UP000006457"/>
    </source>
</evidence>
<keyword evidence="3" id="KW-1185">Reference proteome</keyword>
<dbReference type="Proteomes" id="UP000006457">
    <property type="component" value="Unassembled WGS sequence"/>
</dbReference>
<comment type="caution">
    <text evidence="2">The sequence shown here is derived from an EMBL/GenBank/DDBJ whole genome shotgun (WGS) entry which is preliminary data.</text>
</comment>
<dbReference type="eggNOG" id="COG5393">
    <property type="taxonomic scope" value="Bacteria"/>
</dbReference>
<dbReference type="PATRIC" id="fig|1095749.3.peg.1280"/>
<gene>
    <name evidence="2" type="ORF">HMPREF1052_0343</name>
</gene>
<protein>
    <submittedName>
        <fullName evidence="2">PF07332 family protein</fullName>
    </submittedName>
</protein>
<dbReference type="AlphaFoldDB" id="I3DB94"/>
<evidence type="ECO:0000313" key="2">
    <source>
        <dbReference type="EMBL" id="EIJ68987.1"/>
    </source>
</evidence>
<name>I3DB94_9PAST</name>
<reference evidence="2 3" key="1">
    <citation type="submission" date="2012-03" db="EMBL/GenBank/DDBJ databases">
        <authorList>
            <person name="Harkins D.M."/>
            <person name="Madupu R."/>
            <person name="Durkin A.S."/>
            <person name="Torralba M."/>
            <person name="Methe B."/>
            <person name="Sutton G.G."/>
            <person name="Nelson K.E."/>
        </authorList>
    </citation>
    <scope>NUCLEOTIDE SEQUENCE [LARGE SCALE GENOMIC DNA]</scope>
    <source>
        <strain evidence="2 3">CCUG 2042</strain>
    </source>
</reference>